<evidence type="ECO:0000313" key="3">
    <source>
        <dbReference type="Proteomes" id="UP000063781"/>
    </source>
</evidence>
<proteinExistence type="predicted"/>
<dbReference type="RefSeq" id="WP_067630089.1">
    <property type="nucleotide sequence ID" value="NZ_CP013213.1"/>
</dbReference>
<dbReference type="KEGG" id="erl:AOC36_00845"/>
<protein>
    <submittedName>
        <fullName evidence="2">Transposase</fullName>
    </submittedName>
</protein>
<dbReference type="Proteomes" id="UP000063781">
    <property type="component" value="Chromosome"/>
</dbReference>
<gene>
    <name evidence="2" type="ORF">AOC36_00845</name>
</gene>
<accession>A0A0X8GY54</accession>
<reference evidence="2 3" key="1">
    <citation type="submission" date="2015-10" db="EMBL/GenBank/DDBJ databases">
        <title>Erysipelothrix larvae sp. LV19 isolated from the larval gut of the rhinoceros beetle, Trypoxylus dichotomus.</title>
        <authorList>
            <person name="Lim S."/>
            <person name="Kim B.-C."/>
        </authorList>
    </citation>
    <scope>NUCLEOTIDE SEQUENCE [LARGE SCALE GENOMIC DNA]</scope>
    <source>
        <strain evidence="2 3">LV19</strain>
    </source>
</reference>
<evidence type="ECO:0000259" key="1">
    <source>
        <dbReference type="SMART" id="SM01321"/>
    </source>
</evidence>
<dbReference type="GO" id="GO:0003677">
    <property type="term" value="F:DNA binding"/>
    <property type="evidence" value="ECO:0007669"/>
    <property type="project" value="InterPro"/>
</dbReference>
<sequence length="134" mass="15486">MQVLDNNAHSVFLLTYHMVFVTKYRRKVINDSISKRAHEIFVSIAPNYNITCIEWNHDVDHVHILFKAHPNTPLSKFINAYKSASSRLIKKEFPKVKASLWKDAFCSKSFCFISVGGAPLEVLKQYIETQGEKR</sequence>
<evidence type="ECO:0000313" key="2">
    <source>
        <dbReference type="EMBL" id="AMC92590.1"/>
    </source>
</evidence>
<dbReference type="PANTHER" id="PTHR33360">
    <property type="entry name" value="TRANSPOSASE FOR INSERTION SEQUENCE ELEMENT IS200"/>
    <property type="match status" value="1"/>
</dbReference>
<dbReference type="EMBL" id="CP013213">
    <property type="protein sequence ID" value="AMC92590.1"/>
    <property type="molecule type" value="Genomic_DNA"/>
</dbReference>
<dbReference type="GO" id="GO:0004803">
    <property type="term" value="F:transposase activity"/>
    <property type="evidence" value="ECO:0007669"/>
    <property type="project" value="InterPro"/>
</dbReference>
<dbReference type="AlphaFoldDB" id="A0A0X8GY54"/>
<dbReference type="OrthoDB" id="9798161at2"/>
<dbReference type="NCBIfam" id="NF033573">
    <property type="entry name" value="transpos_IS200"/>
    <property type="match status" value="1"/>
</dbReference>
<organism evidence="2 3">
    <name type="scientific">Erysipelothrix larvae</name>
    <dbReference type="NCBI Taxonomy" id="1514105"/>
    <lineage>
        <taxon>Bacteria</taxon>
        <taxon>Bacillati</taxon>
        <taxon>Bacillota</taxon>
        <taxon>Erysipelotrichia</taxon>
        <taxon>Erysipelotrichales</taxon>
        <taxon>Erysipelotrichaceae</taxon>
        <taxon>Erysipelothrix</taxon>
    </lineage>
</organism>
<dbReference type="GO" id="GO:0006313">
    <property type="term" value="P:DNA transposition"/>
    <property type="evidence" value="ECO:0007669"/>
    <property type="project" value="InterPro"/>
</dbReference>
<feature type="domain" description="Transposase IS200-like" evidence="1">
    <location>
        <begin position="11"/>
        <end position="130"/>
    </location>
</feature>
<keyword evidence="3" id="KW-1185">Reference proteome</keyword>
<dbReference type="Gene3D" id="3.30.70.1290">
    <property type="entry name" value="Transposase IS200-like"/>
    <property type="match status" value="1"/>
</dbReference>
<dbReference type="SUPFAM" id="SSF143422">
    <property type="entry name" value="Transposase IS200-like"/>
    <property type="match status" value="1"/>
</dbReference>
<dbReference type="Pfam" id="PF01797">
    <property type="entry name" value="Y1_Tnp"/>
    <property type="match status" value="1"/>
</dbReference>
<dbReference type="InterPro" id="IPR002686">
    <property type="entry name" value="Transposase_17"/>
</dbReference>
<name>A0A0X8GY54_9FIRM</name>
<dbReference type="PANTHER" id="PTHR33360:SF4">
    <property type="entry name" value="TRANSPOSASE IS200-LIKE PROTEIN"/>
    <property type="match status" value="1"/>
</dbReference>
<dbReference type="SMART" id="SM01321">
    <property type="entry name" value="Y1_Tnp"/>
    <property type="match status" value="1"/>
</dbReference>
<dbReference type="STRING" id="1514105.AOC36_00845"/>
<dbReference type="InterPro" id="IPR036515">
    <property type="entry name" value="Transposase_17_sf"/>
</dbReference>